<name>E3N917_CAERE</name>
<comment type="pathway">
    <text evidence="1">Nucleotide-sugar biosynthesis; UDP-N-acetyl-alpha-D-glucosamine biosynthesis; UDP-N-acetyl-alpha-D-glucosamine from N-acetyl-alpha-D-glucosamine 1-phosphate: step 1/1.</text>
</comment>
<dbReference type="SUPFAM" id="SSF53448">
    <property type="entry name" value="Nucleotide-diphospho-sugar transferases"/>
    <property type="match status" value="1"/>
</dbReference>
<dbReference type="EC" id="2.7.7.23" evidence="3"/>
<dbReference type="CTD" id="9802392"/>
<evidence type="ECO:0000256" key="2">
    <source>
        <dbReference type="ARBA" id="ARBA00010401"/>
    </source>
</evidence>
<dbReference type="eggNOG" id="KOG2388">
    <property type="taxonomic scope" value="Eukaryota"/>
</dbReference>
<dbReference type="PANTHER" id="PTHR11952">
    <property type="entry name" value="UDP- GLUCOSE PYROPHOSPHORYLASE"/>
    <property type="match status" value="1"/>
</dbReference>
<evidence type="ECO:0000256" key="5">
    <source>
        <dbReference type="ARBA" id="ARBA00022695"/>
    </source>
</evidence>
<evidence type="ECO:0000256" key="1">
    <source>
        <dbReference type="ARBA" id="ARBA00005208"/>
    </source>
</evidence>
<dbReference type="RefSeq" id="XP_003095099.2">
    <property type="nucleotide sequence ID" value="XM_003095051.2"/>
</dbReference>
<sequence length="525" mass="58478">MASFVISPIKIDISLLRPYFSLISCAILQNFLLNPHFPNSRMPTSTIPTKQQILSSNKEAEPLLSFFDDLSDEEKMKLWKQLSTLNLSDARQWFIDSEEQRAPASAEDLKPIPHSHHFNQSEMHQAVLDELWNKGMDAIARGEVCAIVLAGGQATRLGSSQPKGTIPLGINAAYGDSLLGIQAAKIALLQALAGERDHQDPGKIHWAVMTSPGTEEATREHVQKLAHHHGFDFNEQITIFSQDEIAAYDENGDFLLGSKGSVVAAPNGNGGLYSAISAHLPRLRAKGIKYFHVYCVDNILCKVADPHFIGFAIANEADVATKCVPKQKGELVGSVCLDKGKPRVVEYSELGEKLAQQKTSDGKFLFGAGSIANHFFTMDFMDRVCSPSSRLPYHRAHKKISYVDKNGEIVKPEKPNGIKLEQFIFDVFELSERFFIWEVARNEEFSPLKNHQSVGTDCLSTCQRDLSNVNKMWLERAGANVTASKQVYLLSLVSFNGENLQELRHREISDEAIESDHTINKFFVH</sequence>
<dbReference type="STRING" id="31234.E3N917"/>
<dbReference type="Gene3D" id="3.90.550.10">
    <property type="entry name" value="Spore Coat Polysaccharide Biosynthesis Protein SpsA, Chain A"/>
    <property type="match status" value="1"/>
</dbReference>
<dbReference type="CDD" id="cd04193">
    <property type="entry name" value="UDPGlcNAc_PPase"/>
    <property type="match status" value="1"/>
</dbReference>
<accession>E3N917</accession>
<dbReference type="PANTHER" id="PTHR11952:SF2">
    <property type="entry name" value="LD24639P"/>
    <property type="match status" value="1"/>
</dbReference>
<reference evidence="7" key="1">
    <citation type="submission" date="2007-07" db="EMBL/GenBank/DDBJ databases">
        <title>PCAP assembly of the Caenorhabditis remanei genome.</title>
        <authorList>
            <consortium name="The Caenorhabditis remanei Sequencing Consortium"/>
            <person name="Wilson R.K."/>
        </authorList>
    </citation>
    <scope>NUCLEOTIDE SEQUENCE [LARGE SCALE GENOMIC DNA]</scope>
    <source>
        <strain evidence="7">PB4641</strain>
    </source>
</reference>
<proteinExistence type="inferred from homology"/>
<dbReference type="KEGG" id="crq:GCK72_011131"/>
<dbReference type="InterPro" id="IPR029044">
    <property type="entry name" value="Nucleotide-diphossugar_trans"/>
</dbReference>
<dbReference type="InterPro" id="IPR039741">
    <property type="entry name" value="UDP-sugar_pyrophosphorylase"/>
</dbReference>
<keyword evidence="8" id="KW-1185">Reference proteome</keyword>
<gene>
    <name evidence="7" type="ORF">CRE_20936</name>
</gene>
<dbReference type="InParanoid" id="E3N917"/>
<dbReference type="GeneID" id="9802392"/>
<protein>
    <recommendedName>
        <fullName evidence="3">UDP-N-acetylglucosamine diphosphorylase</fullName>
        <ecNumber evidence="3">2.7.7.23</ecNumber>
    </recommendedName>
</protein>
<dbReference type="HOGENOM" id="CLU_025603_1_1_1"/>
<organism evidence="8">
    <name type="scientific">Caenorhabditis remanei</name>
    <name type="common">Caenorhabditis vulgaris</name>
    <dbReference type="NCBI Taxonomy" id="31234"/>
    <lineage>
        <taxon>Eukaryota</taxon>
        <taxon>Metazoa</taxon>
        <taxon>Ecdysozoa</taxon>
        <taxon>Nematoda</taxon>
        <taxon>Chromadorea</taxon>
        <taxon>Rhabditida</taxon>
        <taxon>Rhabditina</taxon>
        <taxon>Rhabditomorpha</taxon>
        <taxon>Rhabditoidea</taxon>
        <taxon>Rhabditidae</taxon>
        <taxon>Peloderinae</taxon>
        <taxon>Caenorhabditis</taxon>
    </lineage>
</organism>
<dbReference type="GO" id="GO:0003977">
    <property type="term" value="F:UDP-N-acetylglucosamine diphosphorylase activity"/>
    <property type="evidence" value="ECO:0007669"/>
    <property type="project" value="UniProtKB-EC"/>
</dbReference>
<dbReference type="Proteomes" id="UP000008281">
    <property type="component" value="Unassembled WGS sequence"/>
</dbReference>
<keyword evidence="5" id="KW-0548">Nucleotidyltransferase</keyword>
<dbReference type="EMBL" id="DS268561">
    <property type="protein sequence ID" value="EFO90097.1"/>
    <property type="molecule type" value="Genomic_DNA"/>
</dbReference>
<evidence type="ECO:0000313" key="7">
    <source>
        <dbReference type="EMBL" id="EFO90097.1"/>
    </source>
</evidence>
<evidence type="ECO:0000313" key="8">
    <source>
        <dbReference type="Proteomes" id="UP000008281"/>
    </source>
</evidence>
<comment type="similarity">
    <text evidence="2">Belongs to the UDPGP type 1 family.</text>
</comment>
<dbReference type="OrthoDB" id="532420at2759"/>
<dbReference type="AlphaFoldDB" id="E3N917"/>
<evidence type="ECO:0000256" key="3">
    <source>
        <dbReference type="ARBA" id="ARBA00012457"/>
    </source>
</evidence>
<dbReference type="FunCoup" id="E3N917">
    <property type="interactions" value="2299"/>
</dbReference>
<dbReference type="Pfam" id="PF01704">
    <property type="entry name" value="UDPGP"/>
    <property type="match status" value="1"/>
</dbReference>
<evidence type="ECO:0000256" key="4">
    <source>
        <dbReference type="ARBA" id="ARBA00022679"/>
    </source>
</evidence>
<evidence type="ECO:0000256" key="6">
    <source>
        <dbReference type="ARBA" id="ARBA00048493"/>
    </source>
</evidence>
<dbReference type="InterPro" id="IPR002618">
    <property type="entry name" value="UDPGP_fam"/>
</dbReference>
<dbReference type="OMA" id="FRAANIC"/>
<keyword evidence="4" id="KW-0808">Transferase</keyword>
<comment type="catalytic activity">
    <reaction evidence="6">
        <text>N-acetyl-alpha-D-glucosamine 1-phosphate + UTP + H(+) = UDP-N-acetyl-alpha-D-glucosamine + diphosphate</text>
        <dbReference type="Rhea" id="RHEA:13509"/>
        <dbReference type="ChEBI" id="CHEBI:15378"/>
        <dbReference type="ChEBI" id="CHEBI:33019"/>
        <dbReference type="ChEBI" id="CHEBI:46398"/>
        <dbReference type="ChEBI" id="CHEBI:57705"/>
        <dbReference type="ChEBI" id="CHEBI:57776"/>
        <dbReference type="EC" id="2.7.7.23"/>
    </reaction>
</comment>